<dbReference type="InterPro" id="IPR051917">
    <property type="entry name" value="Transposase-Integrase"/>
</dbReference>
<dbReference type="GO" id="GO:0004803">
    <property type="term" value="F:transposase activity"/>
    <property type="evidence" value="ECO:0007669"/>
    <property type="project" value="TreeGrafter"/>
</dbReference>
<dbReference type="PANTHER" id="PTHR10948">
    <property type="entry name" value="TRANSPOSASE"/>
    <property type="match status" value="1"/>
</dbReference>
<dbReference type="Gene3D" id="1.10.10.60">
    <property type="entry name" value="Homeodomain-like"/>
    <property type="match status" value="1"/>
</dbReference>
<dbReference type="GO" id="GO:0005829">
    <property type="term" value="C:cytosol"/>
    <property type="evidence" value="ECO:0007669"/>
    <property type="project" value="TreeGrafter"/>
</dbReference>
<evidence type="ECO:0000313" key="2">
    <source>
        <dbReference type="EMBL" id="AOO92081.1"/>
    </source>
</evidence>
<dbReference type="GO" id="GO:0032196">
    <property type="term" value="P:transposition"/>
    <property type="evidence" value="ECO:0007669"/>
    <property type="project" value="TreeGrafter"/>
</dbReference>
<dbReference type="AlphaFoldDB" id="A0A1B8R8L4"/>
<dbReference type="EMBL" id="KX489717">
    <property type="protein sequence ID" value="AOO92081.1"/>
    <property type="molecule type" value="Genomic_DNA"/>
</dbReference>
<proteinExistence type="predicted"/>
<dbReference type="Pfam" id="PF13936">
    <property type="entry name" value="HTH_38"/>
    <property type="match status" value="1"/>
</dbReference>
<evidence type="ECO:0000259" key="1">
    <source>
        <dbReference type="Pfam" id="PF13936"/>
    </source>
</evidence>
<reference evidence="2" key="1">
    <citation type="journal article" date="2015" name="BMC Genomics">
        <title>Transcriptome profiling of a Rhizobium leguminosarum bv. trifolii rosR mutant reveals the role of the transcriptional regulator RosR in motility, synthesis of cell-surface components, and other cellular processes.</title>
        <authorList>
            <person name="Rachwal K."/>
            <person name="Matczynska E."/>
            <person name="Janczarek M."/>
        </authorList>
    </citation>
    <scope>NUCLEOTIDE SEQUENCE</scope>
    <source>
        <strain evidence="2">Rt24.2</strain>
    </source>
</reference>
<reference evidence="2" key="2">
    <citation type="journal article" date="2016" name="Front. Microbiol.">
        <title>The Regulatory Protein RosR Affects Rhizobium leguminosarum bv. trifolii Protein Profiles, Cell Surface Properties, and Symbiosis with Clover.</title>
        <authorList>
            <person name="Rachwal K."/>
            <person name="Boguszewska A."/>
            <person name="Kopcinska J."/>
            <person name="Karas M."/>
            <person name="Tchorzewski M."/>
            <person name="Janczarek M."/>
        </authorList>
    </citation>
    <scope>NUCLEOTIDE SEQUENCE</scope>
    <source>
        <strain evidence="2">Rt24.2</strain>
    </source>
</reference>
<feature type="domain" description="Transposase IS30-like HTH" evidence="1">
    <location>
        <begin position="5"/>
        <end position="47"/>
    </location>
</feature>
<name>A0A1B8R8L4_RHILT</name>
<organism evidence="2">
    <name type="scientific">Rhizobium leguminosarum bv. trifolii</name>
    <dbReference type="NCBI Taxonomy" id="386"/>
    <lineage>
        <taxon>Bacteria</taxon>
        <taxon>Pseudomonadati</taxon>
        <taxon>Pseudomonadota</taxon>
        <taxon>Alphaproteobacteria</taxon>
        <taxon>Hyphomicrobiales</taxon>
        <taxon>Rhizobiaceae</taxon>
        <taxon>Rhizobium/Agrobacterium group</taxon>
        <taxon>Rhizobium</taxon>
    </lineage>
</organism>
<dbReference type="PANTHER" id="PTHR10948:SF23">
    <property type="entry name" value="TRANSPOSASE INSI FOR INSERTION SEQUENCE ELEMENT IS30A-RELATED"/>
    <property type="match status" value="1"/>
</dbReference>
<protein>
    <recommendedName>
        <fullName evidence="1">Transposase IS30-like HTH domain-containing protein</fullName>
    </recommendedName>
</protein>
<dbReference type="InterPro" id="IPR025246">
    <property type="entry name" value="IS30-like_HTH"/>
</dbReference>
<accession>A0A1B8R8L4</accession>
<sequence>MRHTYSHIDLDERRKIARWRMAGISVEIIAEKLGRHRSTIFRELKRNMFVDKLIPDLNGYYCVTAHDMACERRAKLRKLAECCPPETDYFNGARSRYSLPHPLT</sequence>